<reference evidence="1 2" key="1">
    <citation type="journal article" date="2015" name="PLoS ONE">
        <title>A universal mariner transposon system for forward genetic studies in the genus clostridium.</title>
        <authorList>
            <person name="Zhang Y."/>
            <person name="Grosse-Honebrink A."/>
            <person name="Minton N.P."/>
        </authorList>
    </citation>
    <scope>NUCLEOTIDE SEQUENCE [LARGE SCALE GENOMIC DNA]</scope>
    <source>
        <strain evidence="1 2">NCIMB 10696</strain>
    </source>
</reference>
<organism evidence="1 2">
    <name type="scientific">Clostridium sporogenes</name>
    <dbReference type="NCBI Taxonomy" id="1509"/>
    <lineage>
        <taxon>Bacteria</taxon>
        <taxon>Bacillati</taxon>
        <taxon>Bacillota</taxon>
        <taxon>Clostridia</taxon>
        <taxon>Eubacteriales</taxon>
        <taxon>Clostridiaceae</taxon>
        <taxon>Clostridium</taxon>
    </lineage>
</organism>
<evidence type="ECO:0000313" key="1">
    <source>
        <dbReference type="EMBL" id="AKC62822.1"/>
    </source>
</evidence>
<dbReference type="GeneID" id="92938799"/>
<gene>
    <name evidence="1" type="ORF">CLSPO_c21020</name>
</gene>
<evidence type="ECO:0000313" key="2">
    <source>
        <dbReference type="Proteomes" id="UP000033052"/>
    </source>
</evidence>
<name>A0A7U4JPB0_CLOSG</name>
<proteinExistence type="predicted"/>
<accession>A0A7U4JPB0</accession>
<dbReference type="AlphaFoldDB" id="A0A7U4JPB0"/>
<dbReference type="KEGG" id="cld:CLSPO_c21020"/>
<dbReference type="RefSeq" id="WP_033059776.1">
    <property type="nucleotide sequence ID" value="NZ_CP009225.1"/>
</dbReference>
<dbReference type="EMBL" id="CP009225">
    <property type="protein sequence ID" value="AKC62822.1"/>
    <property type="molecule type" value="Genomic_DNA"/>
</dbReference>
<dbReference type="Proteomes" id="UP000033052">
    <property type="component" value="Chromosome"/>
</dbReference>
<protein>
    <submittedName>
        <fullName evidence="1">Uncharacterized protein</fullName>
    </submittedName>
</protein>
<sequence>MQEQIYEQLKTPKILEEIHQRLNEIGILWNKSQIELFLEMDKTIIQKGDKWQVEGGDTKESILEIIDKVLGNKPIVPIKLIMKQIPGDIIISEEEILKVALESEKYISPNGKTIKLK</sequence>